<evidence type="ECO:0000313" key="3">
    <source>
        <dbReference type="EMBL" id="CEP12911.1"/>
    </source>
</evidence>
<keyword evidence="2" id="KW-0812">Transmembrane</keyword>
<dbReference type="EMBL" id="LN728830">
    <property type="protein sequence ID" value="CEP12911.1"/>
    <property type="molecule type" value="Genomic_DNA"/>
</dbReference>
<gene>
    <name evidence="3" type="primary">PARPA_06929.1 scaffold 25142</name>
</gene>
<evidence type="ECO:0000256" key="1">
    <source>
        <dbReference type="SAM" id="MobiDB-lite"/>
    </source>
</evidence>
<dbReference type="AlphaFoldDB" id="A0A0B7N3S1"/>
<evidence type="ECO:0000313" key="4">
    <source>
        <dbReference type="Proteomes" id="UP000054107"/>
    </source>
</evidence>
<evidence type="ECO:0000256" key="2">
    <source>
        <dbReference type="SAM" id="Phobius"/>
    </source>
</evidence>
<dbReference type="Proteomes" id="UP000054107">
    <property type="component" value="Unassembled WGS sequence"/>
</dbReference>
<keyword evidence="4" id="KW-1185">Reference proteome</keyword>
<protein>
    <submittedName>
        <fullName evidence="3">Uncharacterized protein</fullName>
    </submittedName>
</protein>
<organism evidence="3 4">
    <name type="scientific">Parasitella parasitica</name>
    <dbReference type="NCBI Taxonomy" id="35722"/>
    <lineage>
        <taxon>Eukaryota</taxon>
        <taxon>Fungi</taxon>
        <taxon>Fungi incertae sedis</taxon>
        <taxon>Mucoromycota</taxon>
        <taxon>Mucoromycotina</taxon>
        <taxon>Mucoromycetes</taxon>
        <taxon>Mucorales</taxon>
        <taxon>Mucorineae</taxon>
        <taxon>Mucoraceae</taxon>
        <taxon>Parasitella</taxon>
    </lineage>
</organism>
<name>A0A0B7N3S1_9FUNG</name>
<accession>A0A0B7N3S1</accession>
<feature type="transmembrane region" description="Helical" evidence="2">
    <location>
        <begin position="12"/>
        <end position="34"/>
    </location>
</feature>
<keyword evidence="2" id="KW-1133">Transmembrane helix</keyword>
<keyword evidence="2" id="KW-0472">Membrane</keyword>
<feature type="compositionally biased region" description="Low complexity" evidence="1">
    <location>
        <begin position="381"/>
        <end position="402"/>
    </location>
</feature>
<sequence length="422" mass="43050">MVLPAPRMPQYACVGLMGVLDFNVVTFVMALIIFCSPDSTGLALYSLVVFLFGLVVGVGLWVLWPRCRALLSLLGLIWGASPACSGLLSSRLVCPASPPAAVAVEPALSAPATADVSGVLFAASVSLDSALPTPACPVVLRPAPVAVDLALPAPKNPDVPGVVSAVSVGFCPALPATSCPVVLSASFSPMEKAVKPAASVESVAPAVVSAGAVLPSPVVMPAASGADVPFACVVLPGDKIPIFFSSRGGKVFKKPWSRKLCRQIARTDLASLGVERPATPMSIDDSLETIAADVSSPFAAMEEDVMFSSCSIWIPASADVPPPTAMEDVIFPSPSGVCVPASSAVAPPTAMEDVICLSSDTLPAAFAGTASHHPFAASAFSRSPVASRKPPSKPLASAPAASTTKQADIADRPIAIPRRRRP</sequence>
<feature type="region of interest" description="Disordered" evidence="1">
    <location>
        <begin position="381"/>
        <end position="422"/>
    </location>
</feature>
<feature type="transmembrane region" description="Helical" evidence="2">
    <location>
        <begin position="40"/>
        <end position="63"/>
    </location>
</feature>
<reference evidence="3 4" key="1">
    <citation type="submission" date="2014-09" db="EMBL/GenBank/DDBJ databases">
        <authorList>
            <person name="Ellenberger Sabrina"/>
        </authorList>
    </citation>
    <scope>NUCLEOTIDE SEQUENCE [LARGE SCALE GENOMIC DNA]</scope>
    <source>
        <strain evidence="3 4">CBS 412.66</strain>
    </source>
</reference>
<proteinExistence type="predicted"/>